<dbReference type="FunFam" id="1.20.1260.100:FF:000001">
    <property type="entry name" value="translocator protein 2"/>
    <property type="match status" value="1"/>
</dbReference>
<keyword evidence="3 6" id="KW-0812">Transmembrane</keyword>
<evidence type="ECO:0000313" key="8">
    <source>
        <dbReference type="Proteomes" id="UP001056012"/>
    </source>
</evidence>
<comment type="subcellular location">
    <subcellularLocation>
        <location evidence="1">Membrane</location>
        <topology evidence="1">Multi-pass membrane protein</topology>
    </subcellularLocation>
</comment>
<feature type="transmembrane region" description="Helical" evidence="6">
    <location>
        <begin position="128"/>
        <end position="145"/>
    </location>
</feature>
<evidence type="ECO:0000256" key="4">
    <source>
        <dbReference type="ARBA" id="ARBA00022989"/>
    </source>
</evidence>
<dbReference type="VEuPathDB" id="FungiDB:yc1106_04418"/>
<dbReference type="OrthoDB" id="8841220at2759"/>
<dbReference type="PANTHER" id="PTHR10057">
    <property type="entry name" value="PERIPHERAL-TYPE BENZODIAZEPINE RECEPTOR"/>
    <property type="match status" value="1"/>
</dbReference>
<dbReference type="PANTHER" id="PTHR10057:SF0">
    <property type="entry name" value="TRANSLOCATOR PROTEIN"/>
    <property type="match status" value="1"/>
</dbReference>
<comment type="similarity">
    <text evidence="2">Belongs to the TspO/BZRP family.</text>
</comment>
<feature type="transmembrane region" description="Helical" evidence="6">
    <location>
        <begin position="58"/>
        <end position="79"/>
    </location>
</feature>
<protein>
    <submittedName>
        <fullName evidence="7">Translocator protein -like protein</fullName>
    </submittedName>
</protein>
<proteinExistence type="inferred from homology"/>
<feature type="transmembrane region" description="Helical" evidence="6">
    <location>
        <begin position="157"/>
        <end position="178"/>
    </location>
</feature>
<organism evidence="7 8">
    <name type="scientific">Curvularia clavata</name>
    <dbReference type="NCBI Taxonomy" id="95742"/>
    <lineage>
        <taxon>Eukaryota</taxon>
        <taxon>Fungi</taxon>
        <taxon>Dikarya</taxon>
        <taxon>Ascomycota</taxon>
        <taxon>Pezizomycotina</taxon>
        <taxon>Dothideomycetes</taxon>
        <taxon>Pleosporomycetidae</taxon>
        <taxon>Pleosporales</taxon>
        <taxon>Pleosporineae</taxon>
        <taxon>Pleosporaceae</taxon>
        <taxon>Curvularia</taxon>
    </lineage>
</organism>
<dbReference type="EMBL" id="CP089276">
    <property type="protein sequence ID" value="USP77144.1"/>
    <property type="molecule type" value="Genomic_DNA"/>
</dbReference>
<dbReference type="GO" id="GO:0033013">
    <property type="term" value="P:tetrapyrrole metabolic process"/>
    <property type="evidence" value="ECO:0007669"/>
    <property type="project" value="UniProtKB-ARBA"/>
</dbReference>
<evidence type="ECO:0000256" key="6">
    <source>
        <dbReference type="SAM" id="Phobius"/>
    </source>
</evidence>
<dbReference type="GO" id="GO:0005741">
    <property type="term" value="C:mitochondrial outer membrane"/>
    <property type="evidence" value="ECO:0007669"/>
    <property type="project" value="TreeGrafter"/>
</dbReference>
<name>A0A9Q8Z6Y3_CURCL</name>
<feature type="transmembrane region" description="Helical" evidence="6">
    <location>
        <begin position="20"/>
        <end position="37"/>
    </location>
</feature>
<evidence type="ECO:0000256" key="1">
    <source>
        <dbReference type="ARBA" id="ARBA00004141"/>
    </source>
</evidence>
<evidence type="ECO:0000256" key="3">
    <source>
        <dbReference type="ARBA" id="ARBA00022692"/>
    </source>
</evidence>
<accession>A0A9Q8Z6Y3</accession>
<dbReference type="InterPro" id="IPR038330">
    <property type="entry name" value="TspO/MBR-related_sf"/>
</dbReference>
<dbReference type="Pfam" id="PF03073">
    <property type="entry name" value="TspO_MBR"/>
    <property type="match status" value="1"/>
</dbReference>
<keyword evidence="5 6" id="KW-0472">Membrane</keyword>
<dbReference type="AlphaFoldDB" id="A0A9Q8Z6Y3"/>
<reference evidence="7" key="1">
    <citation type="submission" date="2021-12" db="EMBL/GenBank/DDBJ databases">
        <title>Curvularia clavata genome.</title>
        <authorList>
            <person name="Cao Y."/>
        </authorList>
    </citation>
    <scope>NUCLEOTIDE SEQUENCE</scope>
    <source>
        <strain evidence="7">Yc1106</strain>
    </source>
</reference>
<dbReference type="Proteomes" id="UP001056012">
    <property type="component" value="Chromosome 3"/>
</dbReference>
<sequence length="487" mass="55313">MTTYIPSLTLPSFVFENPAVSILLPLVCGTATGFAISPSVSQTQYRALKQPPLHPPGYVFGPVWTALYTTMGYTAYRAYTTGTSSLNPNTVALAQHGATLYSIQLALNLLWTPLYFGIKQPIAASVDILALGGTLAYLINVWGQVDPVCGWLLAPYLGWVSFATYLCVSAITNIRVYFEYSDVIYYPALGRRSPSVDLSQDALATLRVLGHLRGLRKLTVEWVGPHDWDYDWAMVEGRLTILIEDELERIREANDIAVVVVGCDDVADFEADSAQIVDEKKRYVENQHASPLLRLPAELRVKIFEYVFAVLVIRVGDKSIINPRWKYPKSYLSLLHVCRQIYHEARTIPFSINTFRGWSGKVDAAMFNHLHDWQMASITSVRLYTEKMDLYRDPDLKLREWFLQEVKTIGKLPRLKKLILMWYDHKFLSIADGFFRQTSEVLNEEGRADISLTIQDCDPCKECVAGQDRYELDWNHNIECSSELVLM</sequence>
<gene>
    <name evidence="7" type="ORF">yc1106_04418</name>
</gene>
<dbReference type="InterPro" id="IPR004307">
    <property type="entry name" value="TspO_MBR"/>
</dbReference>
<dbReference type="CDD" id="cd15904">
    <property type="entry name" value="TSPO_MBR"/>
    <property type="match status" value="1"/>
</dbReference>
<dbReference type="Gene3D" id="1.20.1260.100">
    <property type="entry name" value="TspO/MBR protein"/>
    <property type="match status" value="1"/>
</dbReference>
<evidence type="ECO:0000313" key="7">
    <source>
        <dbReference type="EMBL" id="USP77144.1"/>
    </source>
</evidence>
<evidence type="ECO:0000256" key="2">
    <source>
        <dbReference type="ARBA" id="ARBA00007524"/>
    </source>
</evidence>
<evidence type="ECO:0000256" key="5">
    <source>
        <dbReference type="ARBA" id="ARBA00023136"/>
    </source>
</evidence>
<keyword evidence="8" id="KW-1185">Reference proteome</keyword>
<keyword evidence="4 6" id="KW-1133">Transmembrane helix</keyword>